<organism evidence="1 2">
    <name type="scientific">Campylobacter felis</name>
    <dbReference type="NCBI Taxonomy" id="2974565"/>
    <lineage>
        <taxon>Bacteria</taxon>
        <taxon>Pseudomonadati</taxon>
        <taxon>Campylobacterota</taxon>
        <taxon>Epsilonproteobacteria</taxon>
        <taxon>Campylobacterales</taxon>
        <taxon>Campylobacteraceae</taxon>
        <taxon>Campylobacter</taxon>
    </lineage>
</organism>
<sequence length="143" mass="16494">MIEVKNFLSKQNNYYLNSKDNISTLKTRDIDPSDMVLYKVESVTFKKDAPRREALENVLSALRIEGINFIYLILGNNEGVEFYYGIARNHSKQAPKLNIDEIGKFILEPSIKGNFRGSKIEAIKKEKNAPCFRKFKIILFKVS</sequence>
<gene>
    <name evidence="1" type="ORF">NYG95_06210</name>
</gene>
<dbReference type="RefSeq" id="WP_289774147.1">
    <property type="nucleotide sequence ID" value="NZ_JANURS010000009.1"/>
</dbReference>
<name>A0ABT7I4I3_9BACT</name>
<accession>A0ABT7I4I3</accession>
<reference evidence="1" key="1">
    <citation type="submission" date="2022-08" db="EMBL/GenBank/DDBJ databases">
        <authorList>
            <person name="Wang H."/>
        </authorList>
    </citation>
    <scope>NUCLEOTIDE SEQUENCE</scope>
    <source>
        <strain evidence="1">XJK33-1</strain>
    </source>
</reference>
<evidence type="ECO:0000313" key="1">
    <source>
        <dbReference type="EMBL" id="MDL0147200.1"/>
    </source>
</evidence>
<reference evidence="1" key="2">
    <citation type="journal article" date="2023" name="Microorganisms">
        <title>Isolation and Genomic Characteristics of Cat-Borne Campylobacter felis sp. nov. and Sheep-Borne Campylobacter ovis sp. nov.</title>
        <authorList>
            <person name="Wang H."/>
            <person name="Li Y."/>
            <person name="Gu Y."/>
            <person name="Zhou G."/>
            <person name="Chen X."/>
            <person name="Zhang X."/>
            <person name="Shao Z."/>
            <person name="Zhang J."/>
            <person name="Zhang M."/>
        </authorList>
    </citation>
    <scope>NUCLEOTIDE SEQUENCE</scope>
    <source>
        <strain evidence="1">XJK33-1</strain>
    </source>
</reference>
<proteinExistence type="predicted"/>
<protein>
    <submittedName>
        <fullName evidence="1">Uncharacterized protein</fullName>
    </submittedName>
</protein>
<keyword evidence="2" id="KW-1185">Reference proteome</keyword>
<dbReference type="EMBL" id="JANURU010000010">
    <property type="protein sequence ID" value="MDL0147200.1"/>
    <property type="molecule type" value="Genomic_DNA"/>
</dbReference>
<dbReference type="Proteomes" id="UP001176223">
    <property type="component" value="Unassembled WGS sequence"/>
</dbReference>
<evidence type="ECO:0000313" key="2">
    <source>
        <dbReference type="Proteomes" id="UP001176223"/>
    </source>
</evidence>
<comment type="caution">
    <text evidence="1">The sequence shown here is derived from an EMBL/GenBank/DDBJ whole genome shotgun (WGS) entry which is preliminary data.</text>
</comment>